<dbReference type="EMBL" id="MT813046">
    <property type="protein sequence ID" value="QSM62584.1"/>
    <property type="molecule type" value="Genomic_DNA"/>
</dbReference>
<name>A0A899NF24_PROST</name>
<evidence type="ECO:0000256" key="2">
    <source>
        <dbReference type="ARBA" id="ARBA00022763"/>
    </source>
</evidence>
<organism evidence="7">
    <name type="scientific">Providencia stuartii</name>
    <dbReference type="NCBI Taxonomy" id="588"/>
    <lineage>
        <taxon>Bacteria</taxon>
        <taxon>Pseudomonadati</taxon>
        <taxon>Pseudomonadota</taxon>
        <taxon>Gammaproteobacteria</taxon>
        <taxon>Enterobacterales</taxon>
        <taxon>Morganellaceae</taxon>
        <taxon>Providencia</taxon>
    </lineage>
</organism>
<dbReference type="AlphaFoldDB" id="A0A899NF24"/>
<dbReference type="SUPFAM" id="SSF56672">
    <property type="entry name" value="DNA/RNA polymerases"/>
    <property type="match status" value="1"/>
</dbReference>
<dbReference type="InterPro" id="IPR043128">
    <property type="entry name" value="Rev_trsase/Diguanyl_cyclase"/>
</dbReference>
<dbReference type="PANTHER" id="PTHR11076:SF34">
    <property type="entry name" value="PROTEIN UMUC"/>
    <property type="match status" value="1"/>
</dbReference>
<keyword evidence="7" id="KW-0614">Plasmid</keyword>
<evidence type="ECO:0000256" key="5">
    <source>
        <dbReference type="ARBA" id="ARBA00023236"/>
    </source>
</evidence>
<dbReference type="CDD" id="cd01700">
    <property type="entry name" value="PolY_Pol_V_umuC"/>
    <property type="match status" value="1"/>
</dbReference>
<dbReference type="GO" id="GO:0005829">
    <property type="term" value="C:cytosol"/>
    <property type="evidence" value="ECO:0007669"/>
    <property type="project" value="TreeGrafter"/>
</dbReference>
<dbReference type="InterPro" id="IPR043502">
    <property type="entry name" value="DNA/RNA_pol_sf"/>
</dbReference>
<dbReference type="GO" id="GO:0009432">
    <property type="term" value="P:SOS response"/>
    <property type="evidence" value="ECO:0007669"/>
    <property type="project" value="UniProtKB-KW"/>
</dbReference>
<sequence>MMFAHCDINSFYCSCESAFNPRLQGLPIVVLANNDHIVISRSKEAKALGIKMGALYFENANFFKKNNVQVFSSNYTLYQDVSDRTMSVLSTFADVMEVYSIDEAFLIVPESKRLGGYEEFGRAIQKDILQIAHVPIGVGFGPTKTLAKLANHAAKRWSKTGGVVELSQKTRQRKLMSLLPVDEIWGVGRRISAKLRMMGINTALELADANIATIRKTFGVVVERTVRELNGESCIEIEEVRKVKEQIISSKSFGKKVQCYDEMHQAICSYAERASEKLRAEKQLCGVVSVFLGTSHYSPGPLYSNRATERLVYASADTRDIINAAVKALGAIWREGYQYHRAGVMLSDFSGSNVTQFDLFSTAKPFKRSEELMALLDNMNRSGKFNIGFAGKGCDPSWGMTRGMLSPEYTTNVNDLPIAKVR</sequence>
<dbReference type="GO" id="GO:0006281">
    <property type="term" value="P:DNA repair"/>
    <property type="evidence" value="ECO:0007669"/>
    <property type="project" value="UniProtKB-KW"/>
</dbReference>
<keyword evidence="3" id="KW-0741">SOS mutagenesis</keyword>
<dbReference type="InterPro" id="IPR024728">
    <property type="entry name" value="PolY_HhH_motif"/>
</dbReference>
<proteinExistence type="inferred from homology"/>
<protein>
    <submittedName>
        <fullName evidence="7">Protein UmuC</fullName>
    </submittedName>
</protein>
<dbReference type="Gene3D" id="1.10.150.20">
    <property type="entry name" value="5' to 3' exonuclease, C-terminal subdomain"/>
    <property type="match status" value="1"/>
</dbReference>
<dbReference type="Pfam" id="PF13438">
    <property type="entry name" value="DUF4113"/>
    <property type="match status" value="1"/>
</dbReference>
<geneLocation type="plasmid" evidence="7">
    <name>pM2-1</name>
</geneLocation>
<dbReference type="InterPro" id="IPR001126">
    <property type="entry name" value="UmuC"/>
</dbReference>
<comment type="similarity">
    <text evidence="1">Belongs to the DNA polymerase type-Y family.</text>
</comment>
<dbReference type="PROSITE" id="PS50173">
    <property type="entry name" value="UMUC"/>
    <property type="match status" value="1"/>
</dbReference>
<dbReference type="NCBIfam" id="NF002955">
    <property type="entry name" value="PRK03609.1"/>
    <property type="match status" value="1"/>
</dbReference>
<reference evidence="7" key="1">
    <citation type="submission" date="2020-07" db="EMBL/GenBank/DDBJ databases">
        <title>Persistence and transmission of plasmid-borne blaNDM genes carried by diverse species of Enterobacterium in a Chinese goose farm.</title>
        <authorList>
            <person name="Fang L.-X."/>
            <person name="Cen D.-J."/>
        </authorList>
    </citation>
    <scope>NUCLEOTIDE SEQUENCE</scope>
    <source>
        <strain evidence="7">M2</strain>
        <plasmid evidence="7">pM2-1</plasmid>
    </source>
</reference>
<evidence type="ECO:0000313" key="7">
    <source>
        <dbReference type="EMBL" id="QSM62584.1"/>
    </source>
</evidence>
<keyword evidence="5" id="KW-0742">SOS response</keyword>
<dbReference type="Pfam" id="PF11798">
    <property type="entry name" value="IMS_HHH"/>
    <property type="match status" value="1"/>
</dbReference>
<dbReference type="PANTHER" id="PTHR11076">
    <property type="entry name" value="DNA REPAIR POLYMERASE UMUC / TRANSFERASE FAMILY MEMBER"/>
    <property type="match status" value="1"/>
</dbReference>
<dbReference type="GO" id="GO:0042276">
    <property type="term" value="P:error-prone translesion synthesis"/>
    <property type="evidence" value="ECO:0007669"/>
    <property type="project" value="TreeGrafter"/>
</dbReference>
<dbReference type="InterPro" id="IPR017961">
    <property type="entry name" value="DNA_pol_Y-fam_little_finger"/>
</dbReference>
<feature type="domain" description="UmuC" evidence="6">
    <location>
        <begin position="3"/>
        <end position="188"/>
    </location>
</feature>
<keyword evidence="2" id="KW-0227">DNA damage</keyword>
<dbReference type="Gene3D" id="3.40.1170.60">
    <property type="match status" value="1"/>
</dbReference>
<gene>
    <name evidence="7" type="primary">umuC_2</name>
    <name evidence="7" type="ORF">EKPLLCFL_00349</name>
</gene>
<evidence type="ECO:0000256" key="3">
    <source>
        <dbReference type="ARBA" id="ARBA00023199"/>
    </source>
</evidence>
<keyword evidence="4" id="KW-0234">DNA repair</keyword>
<dbReference type="InterPro" id="IPR025188">
    <property type="entry name" value="DUF4113"/>
</dbReference>
<evidence type="ECO:0000259" key="6">
    <source>
        <dbReference type="PROSITE" id="PS50173"/>
    </source>
</evidence>
<evidence type="ECO:0000256" key="4">
    <source>
        <dbReference type="ARBA" id="ARBA00023204"/>
    </source>
</evidence>
<dbReference type="Gene3D" id="3.30.70.270">
    <property type="match status" value="1"/>
</dbReference>
<dbReference type="InterPro" id="IPR050116">
    <property type="entry name" value="DNA_polymerase-Y"/>
</dbReference>
<dbReference type="GO" id="GO:0003887">
    <property type="term" value="F:DNA-directed DNA polymerase activity"/>
    <property type="evidence" value="ECO:0007669"/>
    <property type="project" value="TreeGrafter"/>
</dbReference>
<dbReference type="GO" id="GO:0003684">
    <property type="term" value="F:damaged DNA binding"/>
    <property type="evidence" value="ECO:0007669"/>
    <property type="project" value="InterPro"/>
</dbReference>
<accession>A0A899NF24</accession>
<evidence type="ECO:0000256" key="1">
    <source>
        <dbReference type="ARBA" id="ARBA00010945"/>
    </source>
</evidence>
<dbReference type="Pfam" id="PF11799">
    <property type="entry name" value="IMS_C"/>
    <property type="match status" value="1"/>
</dbReference>
<dbReference type="Pfam" id="PF00817">
    <property type="entry name" value="IMS"/>
    <property type="match status" value="1"/>
</dbReference>